<evidence type="ECO:0000313" key="2">
    <source>
        <dbReference type="Proteomes" id="UP001314205"/>
    </source>
</evidence>
<proteinExistence type="predicted"/>
<accession>A0AAV1LFJ4</accession>
<dbReference type="EMBL" id="CAVLGL010000088">
    <property type="protein sequence ID" value="CAK1592837.1"/>
    <property type="molecule type" value="Genomic_DNA"/>
</dbReference>
<organism evidence="1 2">
    <name type="scientific">Parnassius mnemosyne</name>
    <name type="common">clouded apollo</name>
    <dbReference type="NCBI Taxonomy" id="213953"/>
    <lineage>
        <taxon>Eukaryota</taxon>
        <taxon>Metazoa</taxon>
        <taxon>Ecdysozoa</taxon>
        <taxon>Arthropoda</taxon>
        <taxon>Hexapoda</taxon>
        <taxon>Insecta</taxon>
        <taxon>Pterygota</taxon>
        <taxon>Neoptera</taxon>
        <taxon>Endopterygota</taxon>
        <taxon>Lepidoptera</taxon>
        <taxon>Glossata</taxon>
        <taxon>Ditrysia</taxon>
        <taxon>Papilionoidea</taxon>
        <taxon>Papilionidae</taxon>
        <taxon>Parnassiinae</taxon>
        <taxon>Parnassini</taxon>
        <taxon>Parnassius</taxon>
        <taxon>Driopa</taxon>
    </lineage>
</organism>
<evidence type="ECO:0000313" key="1">
    <source>
        <dbReference type="EMBL" id="CAK1592837.1"/>
    </source>
</evidence>
<dbReference type="AlphaFoldDB" id="A0AAV1LFJ4"/>
<dbReference type="Proteomes" id="UP001314205">
    <property type="component" value="Unassembled WGS sequence"/>
</dbReference>
<comment type="caution">
    <text evidence="1">The sequence shown here is derived from an EMBL/GenBank/DDBJ whole genome shotgun (WGS) entry which is preliminary data.</text>
</comment>
<protein>
    <recommendedName>
        <fullName evidence="3">MHC class I antigen</fullName>
    </recommendedName>
</protein>
<name>A0AAV1LFJ4_9NEOP</name>
<reference evidence="1 2" key="1">
    <citation type="submission" date="2023-11" db="EMBL/GenBank/DDBJ databases">
        <authorList>
            <person name="Hedman E."/>
            <person name="Englund M."/>
            <person name="Stromberg M."/>
            <person name="Nyberg Akerstrom W."/>
            <person name="Nylinder S."/>
            <person name="Jareborg N."/>
            <person name="Kallberg Y."/>
            <person name="Kronander E."/>
        </authorList>
    </citation>
    <scope>NUCLEOTIDE SEQUENCE [LARGE SCALE GENOMIC DNA]</scope>
</reference>
<evidence type="ECO:0008006" key="3">
    <source>
        <dbReference type="Google" id="ProtNLM"/>
    </source>
</evidence>
<sequence length="71" mass="8281">MAIGTVRWAVDHKGDTVVSWRGTSGKRYRGRPLTRWADDFSKPASPNWNQTAQDSENWAAEEFLQIYYLYQ</sequence>
<keyword evidence="2" id="KW-1185">Reference proteome</keyword>
<gene>
    <name evidence="1" type="ORF">PARMNEM_LOCUS12713</name>
</gene>